<comment type="caution">
    <text evidence="1">The sequence shown here is derived from an EMBL/GenBank/DDBJ whole genome shotgun (WGS) entry which is preliminary data.</text>
</comment>
<protein>
    <submittedName>
        <fullName evidence="1">Glutaredoxin</fullName>
    </submittedName>
</protein>
<reference evidence="1 2" key="1">
    <citation type="submission" date="2024-04" db="EMBL/GenBank/DDBJ databases">
        <title>Defined microbial consortia suppress multidrug-resistant proinflammatory Enterobacteriaceae via ecological control.</title>
        <authorList>
            <person name="Furuichi M."/>
            <person name="Kawaguchi T."/>
            <person name="Pust M."/>
            <person name="Yasuma K."/>
            <person name="Plichta D."/>
            <person name="Hasegawa N."/>
            <person name="Ohya T."/>
            <person name="Bhattarai S."/>
            <person name="Sasajima S."/>
            <person name="Aoto Y."/>
            <person name="Tuganbaev T."/>
            <person name="Yaginuma M."/>
            <person name="Ueda M."/>
            <person name="Okahashi N."/>
            <person name="Amafuji K."/>
            <person name="Kiridooshi Y."/>
            <person name="Sugita K."/>
            <person name="Strazar M."/>
            <person name="Skelly A."/>
            <person name="Suda W."/>
            <person name="Hattori M."/>
            <person name="Nakamoto N."/>
            <person name="Caballero S."/>
            <person name="Norman J."/>
            <person name="Olle B."/>
            <person name="Tanoue T."/>
            <person name="Arita M."/>
            <person name="Bucci V."/>
            <person name="Atarashi K."/>
            <person name="Xavier R."/>
            <person name="Honda K."/>
        </authorList>
    </citation>
    <scope>NUCLEOTIDE SEQUENCE [LARGE SCALE GENOMIC DNA]</scope>
    <source>
        <strain evidence="2">f13</strain>
    </source>
</reference>
<dbReference type="EMBL" id="BAABXL010000001">
    <property type="protein sequence ID" value="GAA6270103.1"/>
    <property type="molecule type" value="Genomic_DNA"/>
</dbReference>
<organism evidence="1 2">
    <name type="scientific">Enterocloster alcoholdehydrogenati</name>
    <dbReference type="NCBI Taxonomy" id="2547410"/>
    <lineage>
        <taxon>Bacteria</taxon>
        <taxon>Bacillati</taxon>
        <taxon>Bacillota</taxon>
        <taxon>Clostridia</taxon>
        <taxon>Lachnospirales</taxon>
        <taxon>Lachnospiraceae</taxon>
        <taxon>Enterocloster</taxon>
    </lineage>
</organism>
<evidence type="ECO:0000313" key="1">
    <source>
        <dbReference type="EMBL" id="GAA6270103.1"/>
    </source>
</evidence>
<proteinExistence type="predicted"/>
<evidence type="ECO:0000313" key="2">
    <source>
        <dbReference type="Proteomes" id="UP001600894"/>
    </source>
</evidence>
<name>A0ABQ0B1E2_9FIRM</name>
<dbReference type="Proteomes" id="UP001600894">
    <property type="component" value="Unassembled WGS sequence"/>
</dbReference>
<sequence>MKVTMFGSHLCKDALYAIYKLQEMGADLEFKNISASLADMKEFLAVRDNCTLFDEAKANGYIGIPYFEAEDGTKTLDLQEILKKL</sequence>
<keyword evidence="2" id="KW-1185">Reference proteome</keyword>
<dbReference type="RefSeq" id="WP_176255424.1">
    <property type="nucleotide sequence ID" value="NZ_BAABXL010000001.1"/>
</dbReference>
<gene>
    <name evidence="1" type="ORF">F130042H8_31630</name>
</gene>
<accession>A0ABQ0B1E2</accession>